<dbReference type="EMBL" id="JAYEET010000035">
    <property type="protein sequence ID" value="MEA1606254.1"/>
    <property type="molecule type" value="Genomic_DNA"/>
</dbReference>
<dbReference type="InterPro" id="IPR003660">
    <property type="entry name" value="HAMP_dom"/>
</dbReference>
<dbReference type="PANTHER" id="PTHR32089">
    <property type="entry name" value="METHYL-ACCEPTING CHEMOTAXIS PROTEIN MCPB"/>
    <property type="match status" value="1"/>
</dbReference>
<keyword evidence="5 10" id="KW-1133">Transmembrane helix</keyword>
<reference evidence="13 14" key="1">
    <citation type="submission" date="2023-12" db="EMBL/GenBank/DDBJ databases">
        <title>Pseudomonas sp. T5W1.</title>
        <authorList>
            <person name="Maltman C."/>
        </authorList>
    </citation>
    <scope>NUCLEOTIDE SEQUENCE [LARGE SCALE GENOMIC DNA]</scope>
    <source>
        <strain evidence="13 14">T5W1</strain>
    </source>
</reference>
<evidence type="ECO:0000256" key="4">
    <source>
        <dbReference type="ARBA" id="ARBA00022692"/>
    </source>
</evidence>
<evidence type="ECO:0000256" key="3">
    <source>
        <dbReference type="ARBA" id="ARBA00022481"/>
    </source>
</evidence>
<dbReference type="Pfam" id="PF00672">
    <property type="entry name" value="HAMP"/>
    <property type="match status" value="1"/>
</dbReference>
<evidence type="ECO:0000256" key="6">
    <source>
        <dbReference type="ARBA" id="ARBA00023136"/>
    </source>
</evidence>
<feature type="transmembrane region" description="Helical" evidence="10">
    <location>
        <begin position="363"/>
        <end position="388"/>
    </location>
</feature>
<dbReference type="PROSITE" id="PS50885">
    <property type="entry name" value="HAMP"/>
    <property type="match status" value="1"/>
</dbReference>
<proteinExistence type="inferred from homology"/>
<dbReference type="PANTHER" id="PTHR32089:SF119">
    <property type="entry name" value="METHYL-ACCEPTING CHEMOTAXIS PROTEIN CTPL"/>
    <property type="match status" value="1"/>
</dbReference>
<dbReference type="SUPFAM" id="SSF58104">
    <property type="entry name" value="Methyl-accepting chemotaxis protein (MCP) signaling domain"/>
    <property type="match status" value="1"/>
</dbReference>
<evidence type="ECO:0000256" key="7">
    <source>
        <dbReference type="ARBA" id="ARBA00023224"/>
    </source>
</evidence>
<evidence type="ECO:0000256" key="9">
    <source>
        <dbReference type="PROSITE-ProRule" id="PRU00284"/>
    </source>
</evidence>
<evidence type="ECO:0000256" key="2">
    <source>
        <dbReference type="ARBA" id="ARBA00022475"/>
    </source>
</evidence>
<accession>A0ABU5P9D5</accession>
<organism evidence="13 14">
    <name type="scientific">Pseudomonas spirodelae</name>
    <dbReference type="NCBI Taxonomy" id="3101751"/>
    <lineage>
        <taxon>Bacteria</taxon>
        <taxon>Pseudomonadati</taxon>
        <taxon>Pseudomonadota</taxon>
        <taxon>Gammaproteobacteria</taxon>
        <taxon>Pseudomonadales</taxon>
        <taxon>Pseudomonadaceae</taxon>
        <taxon>Pseudomonas</taxon>
    </lineage>
</organism>
<dbReference type="Pfam" id="PF00015">
    <property type="entry name" value="MCPsignal"/>
    <property type="match status" value="1"/>
</dbReference>
<evidence type="ECO:0000313" key="13">
    <source>
        <dbReference type="EMBL" id="MEA1606254.1"/>
    </source>
</evidence>
<dbReference type="CDD" id="cd11386">
    <property type="entry name" value="MCP_signal"/>
    <property type="match status" value="1"/>
</dbReference>
<keyword evidence="3" id="KW-0488">Methylation</keyword>
<evidence type="ECO:0000259" key="12">
    <source>
        <dbReference type="PROSITE" id="PS50885"/>
    </source>
</evidence>
<name>A0ABU5P9D5_9PSED</name>
<evidence type="ECO:0000256" key="8">
    <source>
        <dbReference type="ARBA" id="ARBA00029447"/>
    </source>
</evidence>
<evidence type="ECO:0000256" key="1">
    <source>
        <dbReference type="ARBA" id="ARBA00004651"/>
    </source>
</evidence>
<evidence type="ECO:0000259" key="11">
    <source>
        <dbReference type="PROSITE" id="PS50111"/>
    </source>
</evidence>
<keyword evidence="4 10" id="KW-0812">Transmembrane</keyword>
<dbReference type="SMART" id="SM00304">
    <property type="entry name" value="HAMP"/>
    <property type="match status" value="1"/>
</dbReference>
<comment type="subcellular location">
    <subcellularLocation>
        <location evidence="1">Cell membrane</location>
        <topology evidence="1">Multi-pass membrane protein</topology>
    </subcellularLocation>
</comment>
<keyword evidence="14" id="KW-1185">Reference proteome</keyword>
<dbReference type="SMART" id="SM00283">
    <property type="entry name" value="MA"/>
    <property type="match status" value="1"/>
</dbReference>
<evidence type="ECO:0000256" key="5">
    <source>
        <dbReference type="ARBA" id="ARBA00022989"/>
    </source>
</evidence>
<comment type="caution">
    <text evidence="13">The sequence shown here is derived from an EMBL/GenBank/DDBJ whole genome shotgun (WGS) entry which is preliminary data.</text>
</comment>
<dbReference type="Gene3D" id="1.10.287.950">
    <property type="entry name" value="Methyl-accepting chemotaxis protein"/>
    <property type="match status" value="1"/>
</dbReference>
<evidence type="ECO:0000256" key="10">
    <source>
        <dbReference type="SAM" id="Phobius"/>
    </source>
</evidence>
<dbReference type="InterPro" id="IPR004089">
    <property type="entry name" value="MCPsignal_dom"/>
</dbReference>
<dbReference type="CDD" id="cd06225">
    <property type="entry name" value="HAMP"/>
    <property type="match status" value="1"/>
</dbReference>
<sequence>MKLKSIQFSVAAMAGASVLAVVAALVMYAVFASNRSQTLVQERTRDLLEQVIQQRLTALAQTQVLQIQRELDIPLQITADLARTNALLGMQDSTGSPLLSISREELANLVHETTAQNPKLLGSYIGWEPNAFDANDDVYAGIKDNGYDGSGRFNPWWFRNADGSLGIDALGDMETETLLPTGVRAGEYYLCPKESKKTCVIDPAPYDVGGKMIMLASFTSPILVNGQFRGIAGADLAVNFIQELLLKADSKLYDGAGEMALIASNGRLVASTKAPDKLGSPATELLDANEVANLQSMTAGQVIYDIDEQEDPSKNHIELFLSFNIGDSDTRWVLMLVLPVNTVMADLQSMQADLHAQGEADTLGMALVGLLIAAIGLLVVWFVGYGIARPLKQMVAMLDDIAKGEGDLTRRLTTDRADELGMIALGFNTFLSKLQAMISQVVSSVQKVSDSSEHTADIAIRTNQGVQKQMAEIELVATAVHEMTATAQDVARNATHAAEAANHADRAANQGKQTVQNTADSIAALAQEIGRAVTVVQTLAKDSENINAILVAIRGIAEQTNLLALNAAIEAARAGEQGRGFAVVADEVRNLAQKTQQATEEIQTMIQQLQQGTRDVVNVMEDSQSKTEISVKQASQAAAALESITQAVSVINDMNTQIASAAEEQSAVAEDINRNVTNIGQVANEVAGGADEASQASAELTKLAEQQRRLINQFKV</sequence>
<feature type="transmembrane region" description="Helical" evidence="10">
    <location>
        <begin position="12"/>
        <end position="31"/>
    </location>
</feature>
<comment type="similarity">
    <text evidence="8">Belongs to the methyl-accepting chemotaxis (MCP) protein family.</text>
</comment>
<dbReference type="Proteomes" id="UP001292571">
    <property type="component" value="Unassembled WGS sequence"/>
</dbReference>
<keyword evidence="6 10" id="KW-0472">Membrane</keyword>
<gene>
    <name evidence="13" type="ORF">SOP97_10570</name>
</gene>
<keyword evidence="2" id="KW-1003">Cell membrane</keyword>
<keyword evidence="7 9" id="KW-0807">Transducer</keyword>
<feature type="domain" description="Methyl-accepting transducer" evidence="11">
    <location>
        <begin position="444"/>
        <end position="680"/>
    </location>
</feature>
<dbReference type="PROSITE" id="PS50111">
    <property type="entry name" value="CHEMOTAXIS_TRANSDUC_2"/>
    <property type="match status" value="1"/>
</dbReference>
<dbReference type="Gene3D" id="3.30.450.20">
    <property type="entry name" value="PAS domain"/>
    <property type="match status" value="1"/>
</dbReference>
<dbReference type="CDD" id="cd12913">
    <property type="entry name" value="PDC1_MCP_like"/>
    <property type="match status" value="1"/>
</dbReference>
<feature type="domain" description="HAMP" evidence="12">
    <location>
        <begin position="385"/>
        <end position="439"/>
    </location>
</feature>
<protein>
    <submittedName>
        <fullName evidence="13">Methyl-accepting chemotaxis protein</fullName>
    </submittedName>
</protein>
<evidence type="ECO:0000313" key="14">
    <source>
        <dbReference type="Proteomes" id="UP001292571"/>
    </source>
</evidence>